<name>I2G147_USTHO</name>
<reference evidence="2 3" key="1">
    <citation type="journal article" date="2012" name="Plant Cell">
        <title>Genome comparison of barley and maize smut fungi reveals targeted loss of RNA silencing components and species-specific presence of transposable elements.</title>
        <authorList>
            <person name="Laurie J.D."/>
            <person name="Ali S."/>
            <person name="Linning R."/>
            <person name="Mannhaupt G."/>
            <person name="Wong P."/>
            <person name="Gueldener U."/>
            <person name="Muensterkoetter M."/>
            <person name="Moore R."/>
            <person name="Kahmann R."/>
            <person name="Bakkeren G."/>
            <person name="Schirawski J."/>
        </authorList>
    </citation>
    <scope>NUCLEOTIDE SEQUENCE [LARGE SCALE GENOMIC DNA]</scope>
    <source>
        <strain evidence="3">Uh4875-4</strain>
    </source>
</reference>
<keyword evidence="3" id="KW-1185">Reference proteome</keyword>
<gene>
    <name evidence="2" type="ORF">UHOR_04256</name>
</gene>
<evidence type="ECO:0000256" key="1">
    <source>
        <dbReference type="SAM" id="MobiDB-lite"/>
    </source>
</evidence>
<accession>I2G147</accession>
<organism evidence="2 3">
    <name type="scientific">Ustilago hordei</name>
    <name type="common">Barley covered smut fungus</name>
    <dbReference type="NCBI Taxonomy" id="120017"/>
    <lineage>
        <taxon>Eukaryota</taxon>
        <taxon>Fungi</taxon>
        <taxon>Dikarya</taxon>
        <taxon>Basidiomycota</taxon>
        <taxon>Ustilaginomycotina</taxon>
        <taxon>Ustilaginomycetes</taxon>
        <taxon>Ustilaginales</taxon>
        <taxon>Ustilaginaceae</taxon>
        <taxon>Ustilago</taxon>
    </lineage>
</organism>
<protein>
    <submittedName>
        <fullName evidence="2">Uncharacterized protein</fullName>
    </submittedName>
</protein>
<evidence type="ECO:0000313" key="3">
    <source>
        <dbReference type="Proteomes" id="UP000006174"/>
    </source>
</evidence>
<sequence length="108" mass="12127">MALTFRSSRFSIHVWAGIAYNLKTSLFVLPLAPRKKRLGSDNQWDPAEAHSCQTQEDPPASPVLNPIENIRFVIPLSSGSDELSTGDPSHAQQEKACWMWHGKLPWND</sequence>
<comment type="caution">
    <text evidence="2">The sequence shown here is derived from an EMBL/GenBank/DDBJ whole genome shotgun (WGS) entry which is preliminary data.</text>
</comment>
<dbReference type="HOGENOM" id="CLU_2198958_0_0_1"/>
<dbReference type="OrthoDB" id="10436982at2759"/>
<feature type="region of interest" description="Disordered" evidence="1">
    <location>
        <begin position="39"/>
        <end position="62"/>
    </location>
</feature>
<dbReference type="EMBL" id="CAGI01000178">
    <property type="protein sequence ID" value="CCF52890.1"/>
    <property type="molecule type" value="Genomic_DNA"/>
</dbReference>
<dbReference type="Proteomes" id="UP000006174">
    <property type="component" value="Unassembled WGS sequence"/>
</dbReference>
<proteinExistence type="predicted"/>
<evidence type="ECO:0000313" key="2">
    <source>
        <dbReference type="EMBL" id="CCF52890.1"/>
    </source>
</evidence>
<dbReference type="AlphaFoldDB" id="I2G147"/>